<evidence type="ECO:0000313" key="2">
    <source>
        <dbReference type="Proteomes" id="UP000034036"/>
    </source>
</evidence>
<name>A0A0G0ZA67_9BACT</name>
<proteinExistence type="predicted"/>
<gene>
    <name evidence="1" type="ORF">UV11_C0045G0006</name>
</gene>
<dbReference type="Proteomes" id="UP000034036">
    <property type="component" value="Unassembled WGS sequence"/>
</dbReference>
<dbReference type="EMBL" id="LCDF01000045">
    <property type="protein sequence ID" value="KKS45597.1"/>
    <property type="molecule type" value="Genomic_DNA"/>
</dbReference>
<accession>A0A0G0ZA67</accession>
<comment type="caution">
    <text evidence="1">The sequence shown here is derived from an EMBL/GenBank/DDBJ whole genome shotgun (WGS) entry which is preliminary data.</text>
</comment>
<dbReference type="STRING" id="1618659.UV11_C0045G0006"/>
<dbReference type="AlphaFoldDB" id="A0A0G0ZA67"/>
<reference evidence="1 2" key="1">
    <citation type="journal article" date="2015" name="Nature">
        <title>rRNA introns, odd ribosomes, and small enigmatic genomes across a large radiation of phyla.</title>
        <authorList>
            <person name="Brown C.T."/>
            <person name="Hug L.A."/>
            <person name="Thomas B.C."/>
            <person name="Sharon I."/>
            <person name="Castelle C.J."/>
            <person name="Singh A."/>
            <person name="Wilkins M.J."/>
            <person name="Williams K.H."/>
            <person name="Banfield J.F."/>
        </authorList>
    </citation>
    <scope>NUCLEOTIDE SEQUENCE [LARGE SCALE GENOMIC DNA]</scope>
</reference>
<evidence type="ECO:0000313" key="1">
    <source>
        <dbReference type="EMBL" id="KKS45597.1"/>
    </source>
</evidence>
<organism evidence="1 2">
    <name type="scientific">Candidatus Giovannonibacteria bacterium GW2011_GWF2_42_19</name>
    <dbReference type="NCBI Taxonomy" id="1618659"/>
    <lineage>
        <taxon>Bacteria</taxon>
        <taxon>Candidatus Giovannoniibacteriota</taxon>
    </lineage>
</organism>
<protein>
    <submittedName>
        <fullName evidence="1">Uncharacterized protein</fullName>
    </submittedName>
</protein>
<sequence length="94" mass="10774">MDIVIVGRPEAAGKALTRVYDLARKRRVRLECLFSSRWNAHCECMHLKCSGVSGLLFFLEAFTKERHVLRKCLICTDEEVSERLALLHETIPAD</sequence>